<reference evidence="1 2" key="1">
    <citation type="submission" date="2019-02" db="EMBL/GenBank/DDBJ databases">
        <title>Deep-cultivation of Planctomycetes and their phenomic and genomic characterization uncovers novel biology.</title>
        <authorList>
            <person name="Wiegand S."/>
            <person name="Jogler M."/>
            <person name="Boedeker C."/>
            <person name="Pinto D."/>
            <person name="Vollmers J."/>
            <person name="Rivas-Marin E."/>
            <person name="Kohn T."/>
            <person name="Peeters S.H."/>
            <person name="Heuer A."/>
            <person name="Rast P."/>
            <person name="Oberbeckmann S."/>
            <person name="Bunk B."/>
            <person name="Jeske O."/>
            <person name="Meyerdierks A."/>
            <person name="Storesund J.E."/>
            <person name="Kallscheuer N."/>
            <person name="Luecker S."/>
            <person name="Lage O.M."/>
            <person name="Pohl T."/>
            <person name="Merkel B.J."/>
            <person name="Hornburger P."/>
            <person name="Mueller R.-W."/>
            <person name="Bruemmer F."/>
            <person name="Labrenz M."/>
            <person name="Spormann A.M."/>
            <person name="Op den Camp H."/>
            <person name="Overmann J."/>
            <person name="Amann R."/>
            <person name="Jetten M.S.M."/>
            <person name="Mascher T."/>
            <person name="Medema M.H."/>
            <person name="Devos D.P."/>
            <person name="Kaster A.-K."/>
            <person name="Ovreas L."/>
            <person name="Rohde M."/>
            <person name="Galperin M.Y."/>
            <person name="Jogler C."/>
        </authorList>
    </citation>
    <scope>NUCLEOTIDE SEQUENCE [LARGE SCALE GENOMIC DNA]</scope>
    <source>
        <strain evidence="1 2">V22</strain>
    </source>
</reference>
<dbReference type="CDD" id="cd02199">
    <property type="entry name" value="YjgF_YER057c_UK114_like_1"/>
    <property type="match status" value="1"/>
</dbReference>
<organism evidence="1 2">
    <name type="scientific">Calycomorphotria hydatis</name>
    <dbReference type="NCBI Taxonomy" id="2528027"/>
    <lineage>
        <taxon>Bacteria</taxon>
        <taxon>Pseudomonadati</taxon>
        <taxon>Planctomycetota</taxon>
        <taxon>Planctomycetia</taxon>
        <taxon>Planctomycetales</taxon>
        <taxon>Planctomycetaceae</taxon>
        <taxon>Calycomorphotria</taxon>
    </lineage>
</organism>
<name>A0A517TDL5_9PLAN</name>
<dbReference type="RefSeq" id="WP_145265560.1">
    <property type="nucleotide sequence ID" value="NZ_CP036316.1"/>
</dbReference>
<proteinExistence type="predicted"/>
<dbReference type="AlphaFoldDB" id="A0A517TDL5"/>
<dbReference type="Proteomes" id="UP000319976">
    <property type="component" value="Chromosome"/>
</dbReference>
<sequence length="147" mass="15718">MSIDAKLAELEIELPEAPEPAGVYVPVVQVGNMLYTAGHIPNVKGTVGDTVDQTLAHHAAAQVARLMLATLKKHLGSLDRVERLIKTTGFVNCTPDFTEHPFVINGFSQTMINVFGEKAKGARSAVGAPSLPLDVCVEVEAIWEVGE</sequence>
<keyword evidence="2" id="KW-1185">Reference proteome</keyword>
<dbReference type="OrthoDB" id="9806350at2"/>
<dbReference type="PANTHER" id="PTHR43760:SF1">
    <property type="entry name" value="ENDORIBONUCLEASE L-PSP_CHORISMATE MUTASE-LIKE DOMAIN-CONTAINING PROTEIN"/>
    <property type="match status" value="1"/>
</dbReference>
<accession>A0A517TDL5</accession>
<dbReference type="SUPFAM" id="SSF55298">
    <property type="entry name" value="YjgF-like"/>
    <property type="match status" value="1"/>
</dbReference>
<dbReference type="Pfam" id="PF01042">
    <property type="entry name" value="Ribonuc_L-PSP"/>
    <property type="match status" value="1"/>
</dbReference>
<dbReference type="InterPro" id="IPR035959">
    <property type="entry name" value="RutC-like_sf"/>
</dbReference>
<evidence type="ECO:0000313" key="2">
    <source>
        <dbReference type="Proteomes" id="UP000319976"/>
    </source>
</evidence>
<protein>
    <submittedName>
        <fullName evidence="1">Putative endoribonuclease L-PSP</fullName>
    </submittedName>
</protein>
<dbReference type="KEGG" id="chya:V22_37260"/>
<dbReference type="EMBL" id="CP036316">
    <property type="protein sequence ID" value="QDT66459.1"/>
    <property type="molecule type" value="Genomic_DNA"/>
</dbReference>
<dbReference type="Gene3D" id="3.30.1330.40">
    <property type="entry name" value="RutC-like"/>
    <property type="match status" value="1"/>
</dbReference>
<dbReference type="InterPro" id="IPR006175">
    <property type="entry name" value="YjgF/YER057c/UK114"/>
</dbReference>
<gene>
    <name evidence="1" type="ORF">V22_37260</name>
</gene>
<dbReference type="InterPro" id="IPR013813">
    <property type="entry name" value="Endoribo_LPSP/chorism_mut-like"/>
</dbReference>
<evidence type="ECO:0000313" key="1">
    <source>
        <dbReference type="EMBL" id="QDT66459.1"/>
    </source>
</evidence>
<dbReference type="PANTHER" id="PTHR43760">
    <property type="entry name" value="ENDORIBONUCLEASE-RELATED"/>
    <property type="match status" value="1"/>
</dbReference>